<feature type="compositionally biased region" description="Basic and acidic residues" evidence="2">
    <location>
        <begin position="281"/>
        <end position="291"/>
    </location>
</feature>
<feature type="region of interest" description="Disordered" evidence="2">
    <location>
        <begin position="335"/>
        <end position="354"/>
    </location>
</feature>
<dbReference type="Pfam" id="PF03704">
    <property type="entry name" value="BTAD"/>
    <property type="match status" value="1"/>
</dbReference>
<evidence type="ECO:0000259" key="4">
    <source>
        <dbReference type="PROSITE" id="PS51782"/>
    </source>
</evidence>
<feature type="compositionally biased region" description="Low complexity" evidence="2">
    <location>
        <begin position="271"/>
        <end position="280"/>
    </location>
</feature>
<dbReference type="Proteomes" id="UP000642284">
    <property type="component" value="Unassembled WGS sequence"/>
</dbReference>
<name>A0ABR7SSZ6_9ACTN</name>
<protein>
    <submittedName>
        <fullName evidence="5">LysM peptidoglycan-binding domain-containing protein</fullName>
    </submittedName>
</protein>
<dbReference type="Gene3D" id="3.10.350.10">
    <property type="entry name" value="LysM domain"/>
    <property type="match status" value="1"/>
</dbReference>
<dbReference type="InterPro" id="IPR036779">
    <property type="entry name" value="LysM_dom_sf"/>
</dbReference>
<feature type="region of interest" description="Disordered" evidence="2">
    <location>
        <begin position="364"/>
        <end position="386"/>
    </location>
</feature>
<feature type="transmembrane region" description="Helical" evidence="3">
    <location>
        <begin position="123"/>
        <end position="143"/>
    </location>
</feature>
<proteinExistence type="predicted"/>
<comment type="caution">
    <text evidence="5">The sequence shown here is derived from an EMBL/GenBank/DDBJ whole genome shotgun (WGS) entry which is preliminary data.</text>
</comment>
<feature type="region of interest" description="Disordered" evidence="2">
    <location>
        <begin position="246"/>
        <end position="302"/>
    </location>
</feature>
<keyword evidence="3" id="KW-1133">Transmembrane helix</keyword>
<reference evidence="5 6" key="1">
    <citation type="submission" date="2020-08" db="EMBL/GenBank/DDBJ databases">
        <title>Genemic of Streptomyces polyaspartic.</title>
        <authorList>
            <person name="Liu W."/>
        </authorList>
    </citation>
    <scope>NUCLEOTIDE SEQUENCE [LARGE SCALE GENOMIC DNA]</scope>
    <source>
        <strain evidence="5 6">TRM66268-LWL</strain>
    </source>
</reference>
<dbReference type="Gene3D" id="1.25.40.10">
    <property type="entry name" value="Tetratricopeptide repeat domain"/>
    <property type="match status" value="1"/>
</dbReference>
<dbReference type="RefSeq" id="WP_187818460.1">
    <property type="nucleotide sequence ID" value="NZ_JACTVJ010000023.1"/>
</dbReference>
<dbReference type="SMART" id="SM01043">
    <property type="entry name" value="BTAD"/>
    <property type="match status" value="1"/>
</dbReference>
<dbReference type="SUPFAM" id="SSF48452">
    <property type="entry name" value="TPR-like"/>
    <property type="match status" value="1"/>
</dbReference>
<feature type="transmembrane region" description="Helical" evidence="3">
    <location>
        <begin position="20"/>
        <end position="41"/>
    </location>
</feature>
<accession>A0ABR7SSZ6</accession>
<evidence type="ECO:0000256" key="1">
    <source>
        <dbReference type="ARBA" id="ARBA00023012"/>
    </source>
</evidence>
<dbReference type="InterPro" id="IPR051677">
    <property type="entry name" value="AfsR-DnrI-RedD_regulator"/>
</dbReference>
<feature type="domain" description="LysM" evidence="4">
    <location>
        <begin position="185"/>
        <end position="241"/>
    </location>
</feature>
<evidence type="ECO:0000313" key="5">
    <source>
        <dbReference type="EMBL" id="MBC9718019.1"/>
    </source>
</evidence>
<evidence type="ECO:0000256" key="2">
    <source>
        <dbReference type="SAM" id="MobiDB-lite"/>
    </source>
</evidence>
<evidence type="ECO:0000256" key="3">
    <source>
        <dbReference type="SAM" id="Phobius"/>
    </source>
</evidence>
<sequence length="897" mass="95374">MTSKPSTALNSAVRRLGCALRLAVSAAALSAAVAGIPYALFLSVGSPWPDRVTSVDDLLDRLSQPVSDPFVLTLVALVAWVCWAYFMAVLARETLWVLRSLPQLLRDAGAVRRHTASLPAHRAAAAVLVATLLLALIGLWRPYTADADESDHRLPALRQVVAAAPVHASPVPPQTTTSRSTKAYVTYTVAPGDTLWDIAAAHLGDPLQWPKIYELSCAIRQSDGSLLSDPDLIMPGWELRLPLSKDASDTRRPAPPSQDSPKPSSPPALTAPPTAEATPPADHEPSQKEQTEEPGQSSARRPVAIGVGPASTIGITAAAGITAAIVLARRHASRRHEADLTAPLPEPKRDLGSAADRAHRAVLASRTTRHDTDAHLPRRPVPATPREPGAVTVAELRGCELDMDALALPGGVHLVGPGACDVARAIALAVGAAAQRLRPAPHAVRLITPAPTLDRLLPGAGGEFPKAWTVTDTPLAALETAEHFLLEHARHQQERLTAHAEGQGDPDNVPAMAVLLLDRADPDLKPRLAALAAQARSGRLAVLTLDAAPAQHALHIDVGGAVDTGPDSLADATLFTLAPEPAIELLTTLRAAHGKHPTASAARKTHATDVAHSTRTDAPIPTPPSPESDPAGPASRKESATSNGKHPVHIKLFGRFTLTVHGKECALADARKEETREYLSLLGAYPSGLNAEEIADKMNLAGNPEETKAKVANLRRSARRLLRTATGTHTPSFVILSGERQRLDPQLVATDLAAFTDAVREAASTTTPYAHADALRQIVETYDGQLCDGSDYMWLDDLRPSLHRRAVDALVLLADHMAQHSTDPEPALALLNQAADFDPTNERVYQRIVRLQRDVGRDDAAHRTLALLSHRLADIDAEPEPATTALLYGAVRPAASR</sequence>
<feature type="region of interest" description="Disordered" evidence="2">
    <location>
        <begin position="594"/>
        <end position="646"/>
    </location>
</feature>
<dbReference type="InterPro" id="IPR005158">
    <property type="entry name" value="BTAD"/>
</dbReference>
<dbReference type="Pfam" id="PF01476">
    <property type="entry name" value="LysM"/>
    <property type="match status" value="1"/>
</dbReference>
<keyword evidence="3" id="KW-0812">Transmembrane</keyword>
<keyword evidence="3" id="KW-0472">Membrane</keyword>
<evidence type="ECO:0000313" key="6">
    <source>
        <dbReference type="Proteomes" id="UP000642284"/>
    </source>
</evidence>
<organism evidence="5 6">
    <name type="scientific">Streptomyces polyasparticus</name>
    <dbReference type="NCBI Taxonomy" id="2767826"/>
    <lineage>
        <taxon>Bacteria</taxon>
        <taxon>Bacillati</taxon>
        <taxon>Actinomycetota</taxon>
        <taxon>Actinomycetes</taxon>
        <taxon>Kitasatosporales</taxon>
        <taxon>Streptomycetaceae</taxon>
        <taxon>Streptomyces</taxon>
    </lineage>
</organism>
<dbReference type="PANTHER" id="PTHR35807">
    <property type="entry name" value="TRANSCRIPTIONAL REGULATOR REDD-RELATED"/>
    <property type="match status" value="1"/>
</dbReference>
<dbReference type="EMBL" id="JACTVJ010000023">
    <property type="protein sequence ID" value="MBC9718019.1"/>
    <property type="molecule type" value="Genomic_DNA"/>
</dbReference>
<dbReference type="PROSITE" id="PS51782">
    <property type="entry name" value="LYSM"/>
    <property type="match status" value="1"/>
</dbReference>
<feature type="compositionally biased region" description="Basic and acidic residues" evidence="2">
    <location>
        <begin position="606"/>
        <end position="615"/>
    </location>
</feature>
<dbReference type="InterPro" id="IPR018392">
    <property type="entry name" value="LysM"/>
</dbReference>
<dbReference type="InterPro" id="IPR011990">
    <property type="entry name" value="TPR-like_helical_dom_sf"/>
</dbReference>
<keyword evidence="1" id="KW-0902">Two-component regulatory system</keyword>
<keyword evidence="6" id="KW-1185">Reference proteome</keyword>
<gene>
    <name evidence="5" type="ORF">H9Y04_36350</name>
</gene>
<dbReference type="CDD" id="cd00118">
    <property type="entry name" value="LysM"/>
    <property type="match status" value="1"/>
</dbReference>
<feature type="transmembrane region" description="Helical" evidence="3">
    <location>
        <begin position="70"/>
        <end position="91"/>
    </location>
</feature>
<feature type="compositionally biased region" description="Pro residues" evidence="2">
    <location>
        <begin position="253"/>
        <end position="270"/>
    </location>
</feature>